<dbReference type="InterPro" id="IPR015943">
    <property type="entry name" value="WD40/YVTN_repeat-like_dom_sf"/>
</dbReference>
<gene>
    <name evidence="2" type="ORF">GFSPODELE1_LOCUS2211</name>
</gene>
<reference evidence="3" key="1">
    <citation type="submission" date="2024-04" db="EMBL/GenBank/DDBJ databases">
        <authorList>
            <person name="Shaw F."/>
            <person name="Minotto A."/>
        </authorList>
    </citation>
    <scope>NUCLEOTIDE SEQUENCE [LARGE SCALE GENOMIC DNA]</scope>
</reference>
<protein>
    <recommendedName>
        <fullName evidence="4">WD40 repeat-like protein</fullName>
    </recommendedName>
</protein>
<feature type="compositionally biased region" description="Acidic residues" evidence="1">
    <location>
        <begin position="417"/>
        <end position="432"/>
    </location>
</feature>
<evidence type="ECO:0000313" key="2">
    <source>
        <dbReference type="EMBL" id="CAL1698568.1"/>
    </source>
</evidence>
<dbReference type="PANTHER" id="PTHR13211:SF0">
    <property type="entry name" value="TELOMERASE CAJAL BODY PROTEIN 1"/>
    <property type="match status" value="1"/>
</dbReference>
<dbReference type="Gene3D" id="2.130.10.10">
    <property type="entry name" value="YVTN repeat-like/Quinoprotein amine dehydrogenase"/>
    <property type="match status" value="1"/>
</dbReference>
<dbReference type="SUPFAM" id="SSF50978">
    <property type="entry name" value="WD40 repeat-like"/>
    <property type="match status" value="1"/>
</dbReference>
<accession>A0ABP1CS93</accession>
<feature type="region of interest" description="Disordered" evidence="1">
    <location>
        <begin position="409"/>
        <end position="435"/>
    </location>
</feature>
<dbReference type="InterPro" id="IPR051150">
    <property type="entry name" value="SWT21/TCAB1_mRNA_Telomere"/>
</dbReference>
<proteinExistence type="predicted"/>
<evidence type="ECO:0000313" key="3">
    <source>
        <dbReference type="Proteomes" id="UP001497453"/>
    </source>
</evidence>
<evidence type="ECO:0000256" key="1">
    <source>
        <dbReference type="SAM" id="MobiDB-lite"/>
    </source>
</evidence>
<name>A0ABP1CS93_9APHY</name>
<dbReference type="InterPro" id="IPR036322">
    <property type="entry name" value="WD40_repeat_dom_sf"/>
</dbReference>
<organism evidence="2 3">
    <name type="scientific">Somion occarium</name>
    <dbReference type="NCBI Taxonomy" id="3059160"/>
    <lineage>
        <taxon>Eukaryota</taxon>
        <taxon>Fungi</taxon>
        <taxon>Dikarya</taxon>
        <taxon>Basidiomycota</taxon>
        <taxon>Agaricomycotina</taxon>
        <taxon>Agaricomycetes</taxon>
        <taxon>Polyporales</taxon>
        <taxon>Cerrenaceae</taxon>
        <taxon>Somion</taxon>
    </lineage>
</organism>
<dbReference type="EMBL" id="OZ037953">
    <property type="protein sequence ID" value="CAL1698568.1"/>
    <property type="molecule type" value="Genomic_DNA"/>
</dbReference>
<evidence type="ECO:0008006" key="4">
    <source>
        <dbReference type="Google" id="ProtNLM"/>
    </source>
</evidence>
<keyword evidence="3" id="KW-1185">Reference proteome</keyword>
<dbReference type="Proteomes" id="UP001497453">
    <property type="component" value="Chromosome 10"/>
</dbReference>
<sequence length="475" mass="52750">MEPNLWVPPEYSVKSKPSLTQVSHPTNCTDEFVSNDFVRLAKWCPDGSVALAQCESGKLRMLDLFVYFLLACLIQCLCKHRPPELLHHTLSDWFTPPTKLWFPQAAPVLDFAWYPNATSRDPASFCFVTSVRECPVKLLDASDGRLRASYKIVDHRERQVAPHSLAFNPLASKLYCGFEDAIEVFDVHVPGEGTRLRTTPSKKSRDGLKGIISTLAFSPDISSGLYAAGSLNPSSSTSSNIAIFSESTGEVPVMFVGDDHQDGFGIRSSCTQVMFNPFRPYLLYACFRRHDTIYCWDLRGDLGSPIQTFSRSGEANVKRNVIETNQKMHFDVDLGGNWLAIGDEHGDVSMFDLSSPDADNVEEVVLPPRRDISPTLKYHAHDDTIGSVAFHPLRALLLSASGSRHFESTLASTSDSSENEESDVEGNEDVVDSELVQQERQLGVKKRRAKLQPAVVDNSVKLWDFGENSSTALPQ</sequence>
<dbReference type="PANTHER" id="PTHR13211">
    <property type="entry name" value="TELOMERASE CAJAL BODY PROTEIN 1"/>
    <property type="match status" value="1"/>
</dbReference>